<evidence type="ECO:0000256" key="7">
    <source>
        <dbReference type="SAM" id="MobiDB-lite"/>
    </source>
</evidence>
<accession>A0A806FID9</accession>
<dbReference type="PANTHER" id="PTHR30572:SF9">
    <property type="entry name" value="ABC TRANSPORTER PERMEASE PROTEIN"/>
    <property type="match status" value="1"/>
</dbReference>
<dbReference type="RefSeq" id="WP_012619976.1">
    <property type="nucleotide sequence ID" value="NC_017215.1"/>
</dbReference>
<reference evidence="11 12" key="1">
    <citation type="journal article" date="2011" name="J. Bacteriol.">
        <title>Genome Sequence of the Probiotic Strain Bifidobacterium animalis subsp. lactis CNCM I-2494.</title>
        <authorList>
            <person name="Chervaux C."/>
            <person name="Grimaldi C."/>
            <person name="Bolotin A."/>
            <person name="Quinquis B."/>
            <person name="Legrain-Raspaud S."/>
            <person name="van Hylckama Vlieg J.E."/>
            <person name="Denariaz G."/>
            <person name="Smokvina T."/>
        </authorList>
    </citation>
    <scope>NUCLEOTIDE SEQUENCE [LARGE SCALE GENOMIC DNA]</scope>
    <source>
        <strain evidence="11 12">CNCM I-2494</strain>
    </source>
</reference>
<comment type="subcellular location">
    <subcellularLocation>
        <location evidence="1">Cell membrane</location>
        <topology evidence="1">Multi-pass membrane protein</topology>
    </subcellularLocation>
</comment>
<dbReference type="Pfam" id="PF12704">
    <property type="entry name" value="MacB_PCD"/>
    <property type="match status" value="1"/>
</dbReference>
<evidence type="ECO:0000256" key="4">
    <source>
        <dbReference type="ARBA" id="ARBA00022989"/>
    </source>
</evidence>
<feature type="domain" description="ABC3 transporter permease C-terminal" evidence="9">
    <location>
        <begin position="265"/>
        <end position="335"/>
    </location>
</feature>
<gene>
    <name evidence="11" type="ORF">BALAC2494_00414</name>
</gene>
<evidence type="ECO:0000313" key="12">
    <source>
        <dbReference type="Proteomes" id="UP000008394"/>
    </source>
</evidence>
<dbReference type="Proteomes" id="UP000008394">
    <property type="component" value="Chromosome"/>
</dbReference>
<feature type="compositionally biased region" description="Polar residues" evidence="7">
    <location>
        <begin position="395"/>
        <end position="407"/>
    </location>
</feature>
<evidence type="ECO:0000259" key="9">
    <source>
        <dbReference type="Pfam" id="PF02687"/>
    </source>
</evidence>
<feature type="region of interest" description="Disordered" evidence="7">
    <location>
        <begin position="350"/>
        <end position="407"/>
    </location>
</feature>
<feature type="compositionally biased region" description="Polar residues" evidence="7">
    <location>
        <begin position="23"/>
        <end position="39"/>
    </location>
</feature>
<protein>
    <submittedName>
        <fullName evidence="11">ABC transporter permease protein</fullName>
    </submittedName>
</protein>
<proteinExistence type="inferred from homology"/>
<sequence>MSSSYYIETSSAAAVDGGIEAVDTNNGSSQESSDNANSRTDTGTAGAGTEGAMPNDMPRDMGGQNGGPAMTTGDFSLVGFSSDEALVNAPNGSFTMNSGKAFDYDASDGNPVLVSKTLADANNLKVGSTFKLANISDSKKTYTFTVAGIYSNTQESNMPMGGPMASSANDAANAIYMSAATLGKIGLDSTKTLSITDSKGNTRETSAAQLSFTYVFDGKADYDRFTEDVRKAGLSDDYTVSSMDVEQYGQSLVPIDNLSKFARTMLIVVLSVGAVVLVILTIFNIRERKYEIGVLTAIGVKKWKVAAQFAVELLTVVLIGLIVGTGIGAATSVPVSDALLSSQVASQQSQQESRRAQFGRDMQGAPGAAPDGNAQSAKPNTDNTQGESAVPNEGKQPQSGMPQGLQHASNAIKQVNATVSWATIGWMLLIGSALTLLASLTAAIFVMRYEPLQILADRS</sequence>
<feature type="transmembrane region" description="Helical" evidence="8">
    <location>
        <begin position="424"/>
        <end position="446"/>
    </location>
</feature>
<dbReference type="GO" id="GO:0005886">
    <property type="term" value="C:plasma membrane"/>
    <property type="evidence" value="ECO:0007669"/>
    <property type="project" value="UniProtKB-SubCell"/>
</dbReference>
<dbReference type="KEGG" id="bnm:BALAC2494_00414"/>
<evidence type="ECO:0000256" key="1">
    <source>
        <dbReference type="ARBA" id="ARBA00004651"/>
    </source>
</evidence>
<evidence type="ECO:0000313" key="11">
    <source>
        <dbReference type="EMBL" id="AEK30173.1"/>
    </source>
</evidence>
<dbReference type="GO" id="GO:0022857">
    <property type="term" value="F:transmembrane transporter activity"/>
    <property type="evidence" value="ECO:0007669"/>
    <property type="project" value="TreeGrafter"/>
</dbReference>
<dbReference type="AlphaFoldDB" id="A0A806FID9"/>
<evidence type="ECO:0000259" key="10">
    <source>
        <dbReference type="Pfam" id="PF12704"/>
    </source>
</evidence>
<keyword evidence="4 8" id="KW-1133">Transmembrane helix</keyword>
<dbReference type="InterPro" id="IPR003838">
    <property type="entry name" value="ABC3_permease_C"/>
</dbReference>
<evidence type="ECO:0000256" key="3">
    <source>
        <dbReference type="ARBA" id="ARBA00022692"/>
    </source>
</evidence>
<evidence type="ECO:0000256" key="8">
    <source>
        <dbReference type="SAM" id="Phobius"/>
    </source>
</evidence>
<keyword evidence="2" id="KW-1003">Cell membrane</keyword>
<feature type="region of interest" description="Disordered" evidence="7">
    <location>
        <begin position="18"/>
        <end position="66"/>
    </location>
</feature>
<feature type="transmembrane region" description="Helical" evidence="8">
    <location>
        <begin position="305"/>
        <end position="330"/>
    </location>
</feature>
<feature type="compositionally biased region" description="Polar residues" evidence="7">
    <location>
        <begin position="373"/>
        <end position="387"/>
    </location>
</feature>
<dbReference type="GeneID" id="29695219"/>
<organism evidence="11 12">
    <name type="scientific">Bifidobacterium animalis subsp. lactis CNCM I-2494</name>
    <dbReference type="NCBI Taxonomy" id="1042403"/>
    <lineage>
        <taxon>Bacteria</taxon>
        <taxon>Bacillati</taxon>
        <taxon>Actinomycetota</taxon>
        <taxon>Actinomycetes</taxon>
        <taxon>Bifidobacteriales</taxon>
        <taxon>Bifidobacteriaceae</taxon>
        <taxon>Bifidobacterium</taxon>
    </lineage>
</organism>
<feature type="domain" description="MacB-like periplasmic core" evidence="10">
    <location>
        <begin position="75"/>
        <end position="186"/>
    </location>
</feature>
<feature type="transmembrane region" description="Helical" evidence="8">
    <location>
        <begin position="265"/>
        <end position="285"/>
    </location>
</feature>
<comment type="similarity">
    <text evidence="6">Belongs to the ABC-4 integral membrane protein family.</text>
</comment>
<dbReference type="InterPro" id="IPR050250">
    <property type="entry name" value="Macrolide_Exporter_MacB"/>
</dbReference>
<dbReference type="PANTHER" id="PTHR30572">
    <property type="entry name" value="MEMBRANE COMPONENT OF TRANSPORTER-RELATED"/>
    <property type="match status" value="1"/>
</dbReference>
<evidence type="ECO:0000256" key="2">
    <source>
        <dbReference type="ARBA" id="ARBA00022475"/>
    </source>
</evidence>
<dbReference type="EMBL" id="CP002915">
    <property type="protein sequence ID" value="AEK30173.1"/>
    <property type="molecule type" value="Genomic_DNA"/>
</dbReference>
<name>A0A806FID9_BIFAN</name>
<evidence type="ECO:0000256" key="5">
    <source>
        <dbReference type="ARBA" id="ARBA00023136"/>
    </source>
</evidence>
<dbReference type="InterPro" id="IPR025857">
    <property type="entry name" value="MacB_PCD"/>
</dbReference>
<keyword evidence="3 8" id="KW-0812">Transmembrane</keyword>
<evidence type="ECO:0000256" key="6">
    <source>
        <dbReference type="ARBA" id="ARBA00038076"/>
    </source>
</evidence>
<keyword evidence="5 8" id="KW-0472">Membrane</keyword>
<dbReference type="Pfam" id="PF02687">
    <property type="entry name" value="FtsX"/>
    <property type="match status" value="1"/>
</dbReference>